<keyword evidence="15" id="KW-1185">Reference proteome</keyword>
<dbReference type="Proteomes" id="UP000694405">
    <property type="component" value="Chromosome 18"/>
</dbReference>
<evidence type="ECO:0000256" key="10">
    <source>
        <dbReference type="ARBA" id="ARBA00071496"/>
    </source>
</evidence>
<evidence type="ECO:0000313" key="15">
    <source>
        <dbReference type="Proteomes" id="UP000694405"/>
    </source>
</evidence>
<accession>A0A8V5GZQ8</accession>
<dbReference type="SUPFAM" id="SSF47459">
    <property type="entry name" value="HLH, helix-loop-helix DNA-binding domain"/>
    <property type="match status" value="1"/>
</dbReference>
<dbReference type="InterPro" id="IPR050283">
    <property type="entry name" value="E-box_TF_Regulators"/>
</dbReference>
<sequence>MATRGETEAHPGLPIRLQRGPSRNLYKPLTPLPPSPGVLLPTPAQEVLEQVLRQLHGPLPCLAPIARMQKGPAGGYEPAGNGGDVLERRRLANAKERNRIKNINSGFSKLKALVPLVPRNRKPSKVDTLKAATQYIRLLRLVLEETGGLKVKGGGSPQHQPPLFQSEPITPCPIPTVSPSPASLYPPLDTGRCSGGAAQHMGGSH</sequence>
<dbReference type="GO" id="GO:0046983">
    <property type="term" value="F:protein dimerization activity"/>
    <property type="evidence" value="ECO:0007669"/>
    <property type="project" value="InterPro"/>
</dbReference>
<dbReference type="PANTHER" id="PTHR23349:SF57">
    <property type="entry name" value="FACTOR IN THE GERMLINE ALPHA"/>
    <property type="match status" value="1"/>
</dbReference>
<dbReference type="SMART" id="SM00353">
    <property type="entry name" value="HLH"/>
    <property type="match status" value="1"/>
</dbReference>
<keyword evidence="8" id="KW-0539">Nucleus</keyword>
<evidence type="ECO:0000256" key="3">
    <source>
        <dbReference type="ARBA" id="ARBA00022782"/>
    </source>
</evidence>
<name>A0A8C6NAY5_MELUD</name>
<evidence type="ECO:0000256" key="2">
    <source>
        <dbReference type="ARBA" id="ARBA00022473"/>
    </source>
</evidence>
<keyword evidence="2" id="KW-0217">Developmental protein</keyword>
<reference evidence="14" key="2">
    <citation type="submission" date="2025-08" db="UniProtKB">
        <authorList>
            <consortium name="Ensembl"/>
        </authorList>
    </citation>
    <scope>IDENTIFICATION</scope>
</reference>
<reference evidence="14" key="1">
    <citation type="submission" date="2020-03" db="EMBL/GenBank/DDBJ databases">
        <title>Melopsittacus undulatus (budgerigar) genome, bMelUnd1, maternal haplotype with Z.</title>
        <authorList>
            <person name="Gedman G."/>
            <person name="Mountcastle J."/>
            <person name="Haase B."/>
            <person name="Formenti G."/>
            <person name="Wright T."/>
            <person name="Apodaca J."/>
            <person name="Pelan S."/>
            <person name="Chow W."/>
            <person name="Rhie A."/>
            <person name="Howe K."/>
            <person name="Fedrigo O."/>
            <person name="Jarvis E.D."/>
        </authorList>
    </citation>
    <scope>NUCLEOTIDE SEQUENCE [LARGE SCALE GENOMIC DNA]</scope>
</reference>
<keyword evidence="4" id="KW-0896">Oogenesis</keyword>
<evidence type="ECO:0000256" key="6">
    <source>
        <dbReference type="ARBA" id="ARBA00023125"/>
    </source>
</evidence>
<dbReference type="PANTHER" id="PTHR23349">
    <property type="entry name" value="BASIC HELIX-LOOP-HELIX TRANSCRIPTION FACTOR, TWIST"/>
    <property type="match status" value="1"/>
</dbReference>
<evidence type="ECO:0000256" key="12">
    <source>
        <dbReference type="SAM" id="MobiDB-lite"/>
    </source>
</evidence>
<keyword evidence="7" id="KW-0804">Transcription</keyword>
<dbReference type="Pfam" id="PF00010">
    <property type="entry name" value="HLH"/>
    <property type="match status" value="1"/>
</dbReference>
<dbReference type="GO" id="GO:0005634">
    <property type="term" value="C:nucleus"/>
    <property type="evidence" value="ECO:0007669"/>
    <property type="project" value="UniProtKB-SubCell"/>
</dbReference>
<evidence type="ECO:0000256" key="5">
    <source>
        <dbReference type="ARBA" id="ARBA00023015"/>
    </source>
</evidence>
<protein>
    <recommendedName>
        <fullName evidence="10">Factor in the germline alpha</fullName>
    </recommendedName>
    <alternativeName>
        <fullName evidence="11">Transcription factor FIGa</fullName>
    </alternativeName>
</protein>
<evidence type="ECO:0000259" key="13">
    <source>
        <dbReference type="PROSITE" id="PS50888"/>
    </source>
</evidence>
<evidence type="ECO:0000256" key="4">
    <source>
        <dbReference type="ARBA" id="ARBA00022943"/>
    </source>
</evidence>
<feature type="region of interest" description="Disordered" evidence="12">
    <location>
        <begin position="151"/>
        <end position="205"/>
    </location>
</feature>
<evidence type="ECO:0000256" key="1">
    <source>
        <dbReference type="ARBA" id="ARBA00004123"/>
    </source>
</evidence>
<feature type="domain" description="BHLH" evidence="13">
    <location>
        <begin position="87"/>
        <end position="139"/>
    </location>
</feature>
<proteinExistence type="predicted"/>
<dbReference type="PROSITE" id="PS50888">
    <property type="entry name" value="BHLH"/>
    <property type="match status" value="1"/>
</dbReference>
<evidence type="ECO:0000256" key="9">
    <source>
        <dbReference type="ARBA" id="ARBA00065083"/>
    </source>
</evidence>
<dbReference type="GO" id="GO:0000981">
    <property type="term" value="F:DNA-binding transcription factor activity, RNA polymerase II-specific"/>
    <property type="evidence" value="ECO:0007669"/>
    <property type="project" value="TreeGrafter"/>
</dbReference>
<dbReference type="Ensembl" id="ENSMUNT00000011412.2">
    <property type="protein sequence ID" value="ENSMUNP00000009863.2"/>
    <property type="gene ID" value="ENSMUNG00000007803.2"/>
</dbReference>
<feature type="region of interest" description="Disordered" evidence="12">
    <location>
        <begin position="1"/>
        <end position="25"/>
    </location>
</feature>
<dbReference type="Gene3D" id="4.10.280.10">
    <property type="entry name" value="Helix-loop-helix DNA-binding domain"/>
    <property type="match status" value="1"/>
</dbReference>
<dbReference type="AlphaFoldDB" id="A0A8C6NAY5"/>
<dbReference type="GO" id="GO:0048477">
    <property type="term" value="P:oogenesis"/>
    <property type="evidence" value="ECO:0007669"/>
    <property type="project" value="UniProtKB-KW"/>
</dbReference>
<dbReference type="InterPro" id="IPR036638">
    <property type="entry name" value="HLH_DNA-bd_sf"/>
</dbReference>
<comment type="subunit">
    <text evidence="9">Heterodimer with TCF3/isoform E12.</text>
</comment>
<keyword evidence="5" id="KW-0805">Transcription regulation</keyword>
<accession>A0A8C6NAY5</accession>
<dbReference type="InterPro" id="IPR011598">
    <property type="entry name" value="bHLH_dom"/>
</dbReference>
<organism evidence="14 15">
    <name type="scientific">Melopsittacus undulatus</name>
    <name type="common">Budgerigar</name>
    <name type="synonym">Psittacus undulatus</name>
    <dbReference type="NCBI Taxonomy" id="13146"/>
    <lineage>
        <taxon>Eukaryota</taxon>
        <taxon>Metazoa</taxon>
        <taxon>Chordata</taxon>
        <taxon>Craniata</taxon>
        <taxon>Vertebrata</taxon>
        <taxon>Euteleostomi</taxon>
        <taxon>Archelosauria</taxon>
        <taxon>Archosauria</taxon>
        <taxon>Dinosauria</taxon>
        <taxon>Saurischia</taxon>
        <taxon>Theropoda</taxon>
        <taxon>Coelurosauria</taxon>
        <taxon>Aves</taxon>
        <taxon>Neognathae</taxon>
        <taxon>Neoaves</taxon>
        <taxon>Telluraves</taxon>
        <taxon>Australaves</taxon>
        <taxon>Psittaciformes</taxon>
        <taxon>Psittaculidae</taxon>
        <taxon>Melopsittacus</taxon>
    </lineage>
</organism>
<dbReference type="FunFam" id="4.10.280.10:FF:000068">
    <property type="entry name" value="factor in the germline alpha"/>
    <property type="match status" value="1"/>
</dbReference>
<dbReference type="GO" id="GO:0000977">
    <property type="term" value="F:RNA polymerase II transcription regulatory region sequence-specific DNA binding"/>
    <property type="evidence" value="ECO:0007669"/>
    <property type="project" value="TreeGrafter"/>
</dbReference>
<comment type="subcellular location">
    <subcellularLocation>
        <location evidence="1">Nucleus</location>
    </subcellularLocation>
</comment>
<evidence type="ECO:0000256" key="8">
    <source>
        <dbReference type="ARBA" id="ARBA00023242"/>
    </source>
</evidence>
<keyword evidence="3" id="KW-0221">Differentiation</keyword>
<keyword evidence="6" id="KW-0238">DNA-binding</keyword>
<reference evidence="14" key="3">
    <citation type="submission" date="2025-09" db="UniProtKB">
        <authorList>
            <consortium name="Ensembl"/>
        </authorList>
    </citation>
    <scope>IDENTIFICATION</scope>
</reference>
<evidence type="ECO:0000256" key="7">
    <source>
        <dbReference type="ARBA" id="ARBA00023163"/>
    </source>
</evidence>
<dbReference type="CDD" id="cd11422">
    <property type="entry name" value="bHLH_TS_FIGLA"/>
    <property type="match status" value="1"/>
</dbReference>
<evidence type="ECO:0000256" key="11">
    <source>
        <dbReference type="ARBA" id="ARBA00076899"/>
    </source>
</evidence>
<evidence type="ECO:0000313" key="14">
    <source>
        <dbReference type="Ensembl" id="ENSMUNP00000009863.2"/>
    </source>
</evidence>